<dbReference type="AlphaFoldDB" id="A0A830D8G9"/>
<organism evidence="1 2">
    <name type="scientific">Phtheirospermum japonicum</name>
    <dbReference type="NCBI Taxonomy" id="374723"/>
    <lineage>
        <taxon>Eukaryota</taxon>
        <taxon>Viridiplantae</taxon>
        <taxon>Streptophyta</taxon>
        <taxon>Embryophyta</taxon>
        <taxon>Tracheophyta</taxon>
        <taxon>Spermatophyta</taxon>
        <taxon>Magnoliopsida</taxon>
        <taxon>eudicotyledons</taxon>
        <taxon>Gunneridae</taxon>
        <taxon>Pentapetalae</taxon>
        <taxon>asterids</taxon>
        <taxon>lamiids</taxon>
        <taxon>Lamiales</taxon>
        <taxon>Orobanchaceae</taxon>
        <taxon>Orobanchaceae incertae sedis</taxon>
        <taxon>Phtheirospermum</taxon>
    </lineage>
</organism>
<reference evidence="1" key="1">
    <citation type="submission" date="2020-07" db="EMBL/GenBank/DDBJ databases">
        <title>Ethylene signaling mediates host invasion by parasitic plants.</title>
        <authorList>
            <person name="Yoshida S."/>
        </authorList>
    </citation>
    <scope>NUCLEOTIDE SEQUENCE</scope>
    <source>
        <strain evidence="1">Okayama</strain>
    </source>
</reference>
<evidence type="ECO:0000313" key="1">
    <source>
        <dbReference type="EMBL" id="GFQ04865.1"/>
    </source>
</evidence>
<keyword evidence="2" id="KW-1185">Reference proteome</keyword>
<evidence type="ECO:0000313" key="2">
    <source>
        <dbReference type="Proteomes" id="UP000653305"/>
    </source>
</evidence>
<dbReference type="Proteomes" id="UP000653305">
    <property type="component" value="Unassembled WGS sequence"/>
</dbReference>
<name>A0A830D8G9_9LAMI</name>
<comment type="caution">
    <text evidence="1">The sequence shown here is derived from an EMBL/GenBank/DDBJ whole genome shotgun (WGS) entry which is preliminary data.</text>
</comment>
<protein>
    <submittedName>
        <fullName evidence="1">Uncharacterized protein</fullName>
    </submittedName>
</protein>
<sequence length="165" mass="18487">MLSTVYMSGKQAILGSFTGLLTFEAILDSEIFKKFAPASVATALASIVFPVRAFAVDDLSLNAIIVPTQSRGYKSREWFRSMSPCSAIKNKTKVRDPSVESAVRTAFMNQASDRYKDMVSRFKNESDYKTPDKIYISNIIYVCQQQGLGNGVEFGRYVDEYKLKC</sequence>
<accession>A0A830D8G9</accession>
<proteinExistence type="predicted"/>
<gene>
    <name evidence="1" type="ORF">PHJA_002630600</name>
</gene>
<dbReference type="EMBL" id="BMAC01000982">
    <property type="protein sequence ID" value="GFQ04865.1"/>
    <property type="molecule type" value="Genomic_DNA"/>
</dbReference>